<gene>
    <name evidence="2" type="ORF">HUW48_22280</name>
</gene>
<dbReference type="InterPro" id="IPR041519">
    <property type="entry name" value="HEPN_RiboL-PSP"/>
</dbReference>
<dbReference type="EMBL" id="CP055153">
    <property type="protein sequence ID" value="QMU30583.1"/>
    <property type="molecule type" value="Genomic_DNA"/>
</dbReference>
<organism evidence="2 3">
    <name type="scientific">Adhaeribacter radiodurans</name>
    <dbReference type="NCBI Taxonomy" id="2745197"/>
    <lineage>
        <taxon>Bacteria</taxon>
        <taxon>Pseudomonadati</taxon>
        <taxon>Bacteroidota</taxon>
        <taxon>Cytophagia</taxon>
        <taxon>Cytophagales</taxon>
        <taxon>Hymenobacteraceae</taxon>
        <taxon>Adhaeribacter</taxon>
    </lineage>
</organism>
<sequence>MDFNEVFNQLEEYINGIKSKFINAHLENSLASPDEYDLDVKSYCILCHAAFEEFVEIISLQVMSKCIKRYLTESRVSKPLITLMHFKGNYSNYLEKDLEPTVEKVFDYNRRILNDLKATFSQEIFNNHGVSSKYLRKLLMPVSIDIPENVNWTNSLEKLANARGAYAHKFLEQGRVQQSLEPEEANTIVSDCLEMCKELKNRAITVLA</sequence>
<dbReference type="KEGG" id="add:HUW48_22280"/>
<dbReference type="Proteomes" id="UP000514509">
    <property type="component" value="Chromosome"/>
</dbReference>
<evidence type="ECO:0000313" key="3">
    <source>
        <dbReference type="Proteomes" id="UP000514509"/>
    </source>
</evidence>
<evidence type="ECO:0000313" key="2">
    <source>
        <dbReference type="EMBL" id="QMU30583.1"/>
    </source>
</evidence>
<feature type="domain" description="RiboL-PSP-HEPN" evidence="1">
    <location>
        <begin position="22"/>
        <end position="201"/>
    </location>
</feature>
<dbReference type="RefSeq" id="WP_182413029.1">
    <property type="nucleotide sequence ID" value="NZ_CP055153.1"/>
</dbReference>
<evidence type="ECO:0000259" key="1">
    <source>
        <dbReference type="Pfam" id="PF18735"/>
    </source>
</evidence>
<dbReference type="Pfam" id="PF18735">
    <property type="entry name" value="HEPN_RiboL-PSP"/>
    <property type="match status" value="1"/>
</dbReference>
<protein>
    <recommendedName>
        <fullName evidence="1">RiboL-PSP-HEPN domain-containing protein</fullName>
    </recommendedName>
</protein>
<reference evidence="2 3" key="1">
    <citation type="submission" date="2020-08" db="EMBL/GenBank/DDBJ databases">
        <title>Adhaeribacter dokdonensis sp. nov., isolated from the rhizosphere of Elymus tsukushiensis, a plant native to the Dokdo Islands, Republic of Korea.</title>
        <authorList>
            <person name="Ghim S.Y."/>
        </authorList>
    </citation>
    <scope>NUCLEOTIDE SEQUENCE [LARGE SCALE GENOMIC DNA]</scope>
    <source>
        <strain evidence="2 3">KUDC8001</strain>
    </source>
</reference>
<proteinExistence type="predicted"/>
<accession>A0A7L7LCS9</accession>
<keyword evidence="3" id="KW-1185">Reference proteome</keyword>
<name>A0A7L7LCS9_9BACT</name>
<dbReference type="AlphaFoldDB" id="A0A7L7LCS9"/>